<dbReference type="PANTHER" id="PTHR32089">
    <property type="entry name" value="METHYL-ACCEPTING CHEMOTAXIS PROTEIN MCPB"/>
    <property type="match status" value="1"/>
</dbReference>
<dbReference type="PROSITE" id="PS50885">
    <property type="entry name" value="HAMP"/>
    <property type="match status" value="1"/>
</dbReference>
<protein>
    <submittedName>
        <fullName evidence="10">Methyl-accepting chemotaxis protein</fullName>
    </submittedName>
</protein>
<dbReference type="PANTHER" id="PTHR32089:SF112">
    <property type="entry name" value="LYSOZYME-LIKE PROTEIN-RELATED"/>
    <property type="match status" value="1"/>
</dbReference>
<feature type="transmembrane region" description="Helical" evidence="7">
    <location>
        <begin position="12"/>
        <end position="32"/>
    </location>
</feature>
<dbReference type="Pfam" id="PF00015">
    <property type="entry name" value="MCPsignal"/>
    <property type="match status" value="1"/>
</dbReference>
<evidence type="ECO:0000259" key="8">
    <source>
        <dbReference type="PROSITE" id="PS50111"/>
    </source>
</evidence>
<keyword evidence="3 7" id="KW-0472">Membrane</keyword>
<dbReference type="Gene3D" id="6.10.340.10">
    <property type="match status" value="1"/>
</dbReference>
<proteinExistence type="inferred from homology"/>
<dbReference type="InterPro" id="IPR004089">
    <property type="entry name" value="MCPsignal_dom"/>
</dbReference>
<gene>
    <name evidence="10" type="ORF">H9649_08975</name>
</gene>
<evidence type="ECO:0000256" key="2">
    <source>
        <dbReference type="ARBA" id="ARBA00022475"/>
    </source>
</evidence>
<dbReference type="PROSITE" id="PS50111">
    <property type="entry name" value="CHEMOTAXIS_TRANSDUC_2"/>
    <property type="match status" value="1"/>
</dbReference>
<comment type="subcellular location">
    <subcellularLocation>
        <location evidence="1">Cell membrane</location>
    </subcellularLocation>
</comment>
<keyword evidence="7" id="KW-1133">Transmembrane helix</keyword>
<dbReference type="SUPFAM" id="SSF58104">
    <property type="entry name" value="Methyl-accepting chemotaxis protein (MCP) signaling domain"/>
    <property type="match status" value="1"/>
</dbReference>
<evidence type="ECO:0000259" key="9">
    <source>
        <dbReference type="PROSITE" id="PS50885"/>
    </source>
</evidence>
<evidence type="ECO:0000256" key="3">
    <source>
        <dbReference type="ARBA" id="ARBA00023136"/>
    </source>
</evidence>
<dbReference type="InterPro" id="IPR004090">
    <property type="entry name" value="Chemotax_Me-accpt_rcpt"/>
</dbReference>
<dbReference type="Proteomes" id="UP000626786">
    <property type="component" value="Unassembled WGS sequence"/>
</dbReference>
<dbReference type="InterPro" id="IPR003660">
    <property type="entry name" value="HAMP_dom"/>
</dbReference>
<keyword evidence="4 6" id="KW-0807">Transducer</keyword>
<dbReference type="CDD" id="cd06225">
    <property type="entry name" value="HAMP"/>
    <property type="match status" value="1"/>
</dbReference>
<evidence type="ECO:0000256" key="1">
    <source>
        <dbReference type="ARBA" id="ARBA00004236"/>
    </source>
</evidence>
<keyword evidence="2" id="KW-1003">Cell membrane</keyword>
<accession>A0ABR8U9J5</accession>
<keyword evidence="11" id="KW-1185">Reference proteome</keyword>
<name>A0ABR8U9J5_9BACL</name>
<evidence type="ECO:0000256" key="7">
    <source>
        <dbReference type="SAM" id="Phobius"/>
    </source>
</evidence>
<dbReference type="EMBL" id="JACSQN010000007">
    <property type="protein sequence ID" value="MBD7984712.1"/>
    <property type="molecule type" value="Genomic_DNA"/>
</dbReference>
<feature type="domain" description="HAMP" evidence="9">
    <location>
        <begin position="204"/>
        <end position="257"/>
    </location>
</feature>
<dbReference type="SMART" id="SM00304">
    <property type="entry name" value="HAMP"/>
    <property type="match status" value="1"/>
</dbReference>
<feature type="transmembrane region" description="Helical" evidence="7">
    <location>
        <begin position="176"/>
        <end position="202"/>
    </location>
</feature>
<dbReference type="Pfam" id="PF00672">
    <property type="entry name" value="HAMP"/>
    <property type="match status" value="1"/>
</dbReference>
<sequence length="474" mass="51502">MGRSVSKKLWGGFGAILVLLVIVGALSFWTAVDMNSRYQSLLNEEVKKVDIVDEFILKQIEIHNDVRGYMLYKEEKYLDSRIANIERSHELLAELDKMIVFESVRNHYEALEDSMKTFEEIQEGILSNSRAGKESLAINLGKTSSNVGNIVLDRAEMIKDAQHTIMEDKLSEIKKVMNGVIIFDIGLIVFSLIVGIIISTVISRSIARPVKVVTEGLNSIAAGDFSIDPLVVKNKDEIGEMATAFNKMGGDVANMIRHISDSTMQLAAQSEELSASSQESLASSEMVAKTAESQLTSSEQQKQITEQAAASMTELTLGVSEIATNNEQMLHSAEAVSALVIKGSDSINEVSNQMGTIHSTIRESSAIMEEMESHSNEIQKVTSLITGIAEQTNLLALNAAIEAARAGESGKGFAVVAEEVRHLAEQSKTSASEIATMVSMIQQASKRAVLSISSGSARVDEGINATQQSHQVFQ</sequence>
<evidence type="ECO:0000256" key="4">
    <source>
        <dbReference type="ARBA" id="ARBA00023224"/>
    </source>
</evidence>
<evidence type="ECO:0000313" key="11">
    <source>
        <dbReference type="Proteomes" id="UP000626786"/>
    </source>
</evidence>
<comment type="caution">
    <text evidence="10">The sequence shown here is derived from an EMBL/GenBank/DDBJ whole genome shotgun (WGS) entry which is preliminary data.</text>
</comment>
<reference evidence="10 11" key="1">
    <citation type="submission" date="2020-08" db="EMBL/GenBank/DDBJ databases">
        <title>A Genomic Blueprint of the Chicken Gut Microbiome.</title>
        <authorList>
            <person name="Gilroy R."/>
            <person name="Ravi A."/>
            <person name="Getino M."/>
            <person name="Pursley I."/>
            <person name="Horton D.L."/>
            <person name="Alikhan N.-F."/>
            <person name="Baker D."/>
            <person name="Gharbi K."/>
            <person name="Hall N."/>
            <person name="Watson M."/>
            <person name="Adriaenssens E.M."/>
            <person name="Foster-Nyarko E."/>
            <person name="Jarju S."/>
            <person name="Secka A."/>
            <person name="Antonio M."/>
            <person name="Oren A."/>
            <person name="Chaudhuri R."/>
            <person name="La Ragione R.M."/>
            <person name="Hildebrand F."/>
            <person name="Pallen M.J."/>
        </authorList>
    </citation>
    <scope>NUCLEOTIDE SEQUENCE [LARGE SCALE GENOMIC DNA]</scope>
    <source>
        <strain evidence="10 11">Sa2YVA2</strain>
    </source>
</reference>
<dbReference type="InterPro" id="IPR024478">
    <property type="entry name" value="HlyB_4HB_MCP"/>
</dbReference>
<keyword evidence="7" id="KW-0812">Transmembrane</keyword>
<dbReference type="PRINTS" id="PR00260">
    <property type="entry name" value="CHEMTRNSDUCR"/>
</dbReference>
<evidence type="ECO:0000256" key="6">
    <source>
        <dbReference type="PROSITE-ProRule" id="PRU00284"/>
    </source>
</evidence>
<dbReference type="Pfam" id="PF12729">
    <property type="entry name" value="4HB_MCP_1"/>
    <property type="match status" value="1"/>
</dbReference>
<dbReference type="SMART" id="SM00283">
    <property type="entry name" value="MA"/>
    <property type="match status" value="1"/>
</dbReference>
<dbReference type="RefSeq" id="WP_191694415.1">
    <property type="nucleotide sequence ID" value="NZ_JACSQN010000007.1"/>
</dbReference>
<organism evidence="10 11">
    <name type="scientific">Sporosarcina quadrami</name>
    <dbReference type="NCBI Taxonomy" id="2762234"/>
    <lineage>
        <taxon>Bacteria</taxon>
        <taxon>Bacillati</taxon>
        <taxon>Bacillota</taxon>
        <taxon>Bacilli</taxon>
        <taxon>Bacillales</taxon>
        <taxon>Caryophanaceae</taxon>
        <taxon>Sporosarcina</taxon>
    </lineage>
</organism>
<evidence type="ECO:0000313" key="10">
    <source>
        <dbReference type="EMBL" id="MBD7984712.1"/>
    </source>
</evidence>
<feature type="domain" description="Methyl-accepting transducer" evidence="8">
    <location>
        <begin position="276"/>
        <end position="474"/>
    </location>
</feature>
<dbReference type="Gene3D" id="1.10.287.950">
    <property type="entry name" value="Methyl-accepting chemotaxis protein"/>
    <property type="match status" value="1"/>
</dbReference>
<comment type="similarity">
    <text evidence="5">Belongs to the methyl-accepting chemotaxis (MCP) protein family.</text>
</comment>
<evidence type="ECO:0000256" key="5">
    <source>
        <dbReference type="ARBA" id="ARBA00029447"/>
    </source>
</evidence>